<accession>A0ABV7FT09</accession>
<name>A0ABV7FT09_9ALTE</name>
<dbReference type="Proteomes" id="UP001595478">
    <property type="component" value="Unassembled WGS sequence"/>
</dbReference>
<proteinExistence type="predicted"/>
<keyword evidence="2" id="KW-1185">Reference proteome</keyword>
<protein>
    <submittedName>
        <fullName evidence="1">Uncharacterized protein</fullName>
    </submittedName>
</protein>
<organism evidence="1 2">
    <name type="scientific">Agaribacter flavus</name>
    <dbReference type="NCBI Taxonomy" id="1902781"/>
    <lineage>
        <taxon>Bacteria</taxon>
        <taxon>Pseudomonadati</taxon>
        <taxon>Pseudomonadota</taxon>
        <taxon>Gammaproteobacteria</taxon>
        <taxon>Alteromonadales</taxon>
        <taxon>Alteromonadaceae</taxon>
        <taxon>Agaribacter</taxon>
    </lineage>
</organism>
<reference evidence="2" key="1">
    <citation type="journal article" date="2019" name="Int. J. Syst. Evol. Microbiol.">
        <title>The Global Catalogue of Microorganisms (GCM) 10K type strain sequencing project: providing services to taxonomists for standard genome sequencing and annotation.</title>
        <authorList>
            <consortium name="The Broad Institute Genomics Platform"/>
            <consortium name="The Broad Institute Genome Sequencing Center for Infectious Disease"/>
            <person name="Wu L."/>
            <person name="Ma J."/>
        </authorList>
    </citation>
    <scope>NUCLEOTIDE SEQUENCE [LARGE SCALE GENOMIC DNA]</scope>
    <source>
        <strain evidence="2">KCTC 52473</strain>
    </source>
</reference>
<sequence length="262" mass="28447">MSGTSEAVTQATRLSEIGFPEFTTKLISDVFDALVSSNIRQTEAFIELLQQTSKSLTAFINDTKDDISGEMILDFLAKALPAPVDDQDKVTAVENNGGTATLTEDQANQLNDALALPSEAGVANDNKVASSGDNNYDSILDAVALRISANKYDLLKEMVKQGILRLVIENGDIETRLTFTTYGSSFSRETQNKYNRKAFSARARAKTGSALSPWVKASASTKYSNVTVSTTSKTDQDRSGSRVNIFGGVKINFRTDYLPLDQ</sequence>
<dbReference type="EMBL" id="JBHRSW010000022">
    <property type="protein sequence ID" value="MFC3122423.1"/>
    <property type="molecule type" value="Genomic_DNA"/>
</dbReference>
<gene>
    <name evidence="1" type="ORF">ACFOHL_12400</name>
</gene>
<evidence type="ECO:0000313" key="2">
    <source>
        <dbReference type="Proteomes" id="UP001595478"/>
    </source>
</evidence>
<comment type="caution">
    <text evidence="1">The sequence shown here is derived from an EMBL/GenBank/DDBJ whole genome shotgun (WGS) entry which is preliminary data.</text>
</comment>
<evidence type="ECO:0000313" key="1">
    <source>
        <dbReference type="EMBL" id="MFC3122423.1"/>
    </source>
</evidence>
<dbReference type="RefSeq" id="WP_376920556.1">
    <property type="nucleotide sequence ID" value="NZ_JBHRSW010000022.1"/>
</dbReference>